<protein>
    <submittedName>
        <fullName evidence="2">Uncharacterized protein</fullName>
    </submittedName>
</protein>
<gene>
    <name evidence="2" type="ORF">AEK19_MT1090</name>
</gene>
<evidence type="ECO:0000313" key="2">
    <source>
        <dbReference type="EMBL" id="ART31311.1"/>
    </source>
</evidence>
<keyword evidence="2" id="KW-0496">Mitochondrion</keyword>
<feature type="compositionally biased region" description="Polar residues" evidence="1">
    <location>
        <begin position="89"/>
        <end position="107"/>
    </location>
</feature>
<accession>A0A1Y0B1Q1</accession>
<organism evidence="2">
    <name type="scientific">Utricularia reniformis</name>
    <dbReference type="NCBI Taxonomy" id="192314"/>
    <lineage>
        <taxon>Eukaryota</taxon>
        <taxon>Viridiplantae</taxon>
        <taxon>Streptophyta</taxon>
        <taxon>Embryophyta</taxon>
        <taxon>Tracheophyta</taxon>
        <taxon>Spermatophyta</taxon>
        <taxon>Magnoliopsida</taxon>
        <taxon>eudicotyledons</taxon>
        <taxon>Gunneridae</taxon>
        <taxon>Pentapetalae</taxon>
        <taxon>asterids</taxon>
        <taxon>lamiids</taxon>
        <taxon>Lamiales</taxon>
        <taxon>Lentibulariaceae</taxon>
        <taxon>Utricularia</taxon>
    </lineage>
</organism>
<feature type="region of interest" description="Disordered" evidence="1">
    <location>
        <begin position="86"/>
        <end position="107"/>
    </location>
</feature>
<proteinExistence type="predicted"/>
<dbReference type="AlphaFoldDB" id="A0A1Y0B1Q1"/>
<sequence length="107" mass="12390">MVLHYSELKSRILLLWYSELRSSALSPLSDREKGVKDECSERNCSTSNSLPRSLVDQELGMRIHVLNKNIKFALFTLPRMDGMKRTTDRTQSFTPMYRTLSTRSSKC</sequence>
<dbReference type="EMBL" id="KY774314">
    <property type="protein sequence ID" value="ART31311.1"/>
    <property type="molecule type" value="Genomic_DNA"/>
</dbReference>
<name>A0A1Y0B1Q1_9LAMI</name>
<evidence type="ECO:0000256" key="1">
    <source>
        <dbReference type="SAM" id="MobiDB-lite"/>
    </source>
</evidence>
<reference evidence="2" key="1">
    <citation type="submission" date="2017-03" db="EMBL/GenBank/DDBJ databases">
        <title>The mitochondrial genome of the carnivorous plant Utricularia reniformis (Lentibulariaceae): structure, comparative analysis and evolutionary landmarks.</title>
        <authorList>
            <person name="Silva S.R."/>
            <person name="Alvarenga D.O."/>
            <person name="Michael T.P."/>
            <person name="Miranda V.F.O."/>
            <person name="Varani A.M."/>
        </authorList>
    </citation>
    <scope>NUCLEOTIDE SEQUENCE</scope>
</reference>
<geneLocation type="mitochondrion" evidence="2"/>